<dbReference type="Proteomes" id="UP000053664">
    <property type="component" value="Unassembled WGS sequence"/>
</dbReference>
<dbReference type="eggNOG" id="ENOG502TKXD">
    <property type="taxonomic scope" value="Eukaryota"/>
</dbReference>
<feature type="region of interest" description="Disordered" evidence="3">
    <location>
        <begin position="316"/>
        <end position="364"/>
    </location>
</feature>
<feature type="compositionally biased region" description="Low complexity" evidence="3">
    <location>
        <begin position="71"/>
        <end position="87"/>
    </location>
</feature>
<dbReference type="PROSITE" id="PS50002">
    <property type="entry name" value="SH3"/>
    <property type="match status" value="1"/>
</dbReference>
<evidence type="ECO:0000313" key="6">
    <source>
        <dbReference type="Proteomes" id="UP000053664"/>
    </source>
</evidence>
<dbReference type="GeneID" id="19320822"/>
<organism evidence="5 6">
    <name type="scientific">Pseudozyma flocculosa PF-1</name>
    <dbReference type="NCBI Taxonomy" id="1277687"/>
    <lineage>
        <taxon>Eukaryota</taxon>
        <taxon>Fungi</taxon>
        <taxon>Dikarya</taxon>
        <taxon>Basidiomycota</taxon>
        <taxon>Ustilaginomycotina</taxon>
        <taxon>Ustilaginomycetes</taxon>
        <taxon>Ustilaginales</taxon>
        <taxon>Ustilaginaceae</taxon>
        <taxon>Pseudozyma</taxon>
    </lineage>
</organism>
<proteinExistence type="predicted"/>
<dbReference type="SUPFAM" id="SSF50044">
    <property type="entry name" value="SH3-domain"/>
    <property type="match status" value="1"/>
</dbReference>
<feature type="compositionally biased region" description="Polar residues" evidence="3">
    <location>
        <begin position="51"/>
        <end position="65"/>
    </location>
</feature>
<dbReference type="HOGENOM" id="CLU_660849_0_0_1"/>
<evidence type="ECO:0000313" key="5">
    <source>
        <dbReference type="EMBL" id="EPQ25679.1"/>
    </source>
</evidence>
<protein>
    <recommendedName>
        <fullName evidence="4">SH3 domain-containing protein</fullName>
    </recommendedName>
</protein>
<dbReference type="SMART" id="SM00326">
    <property type="entry name" value="SH3"/>
    <property type="match status" value="1"/>
</dbReference>
<feature type="compositionally biased region" description="Polar residues" evidence="3">
    <location>
        <begin position="21"/>
        <end position="33"/>
    </location>
</feature>
<evidence type="ECO:0000256" key="3">
    <source>
        <dbReference type="SAM" id="MobiDB-lite"/>
    </source>
</evidence>
<evidence type="ECO:0000256" key="1">
    <source>
        <dbReference type="ARBA" id="ARBA00022443"/>
    </source>
</evidence>
<feature type="compositionally biased region" description="Polar residues" evidence="3">
    <location>
        <begin position="283"/>
        <end position="293"/>
    </location>
</feature>
<feature type="compositionally biased region" description="Low complexity" evidence="3">
    <location>
        <begin position="1"/>
        <end position="20"/>
    </location>
</feature>
<feature type="compositionally biased region" description="Basic and acidic residues" evidence="3">
    <location>
        <begin position="118"/>
        <end position="143"/>
    </location>
</feature>
<sequence>MTSGGSSSSSPNLAQLASSSRLTSNGHTGSSSTPDRRSADVVMLAKPAQSPALTRVSSNPLSQSSDESKLVSPAVADPSSPSEDPSAILTLAPPKPGPADTLYPSPSGGFVPSPEEGQDWRLKPPPARKEWGETPRDRFEASKRLSPTASRPGSLDLQGAAGAVPPSPSRSDRDQRPGSLSSQSAGGGAGSRLSPTAPTRPPSIPPSQETASLIADASSASLSRRSSQASQYAGSPRMRPLSSASSLSRRGTAASSKDASPASPSARKRRSTASAHSRLSERAGSTTSICTAQQGGGDKAGWAPIVVRDFAFDPADPRFAGQREAGLGQDDDEAGSRQFDEGEGEEGGWGDLEGYEDEDEDEFVGDEGDQAHVAEGVYRVVYEFVSESEHELSVEAGETVRVVGALEGGWAIVTKESDQEVKGIVPATYLEWMSDE</sequence>
<dbReference type="Gene3D" id="2.30.30.40">
    <property type="entry name" value="SH3 Domains"/>
    <property type="match status" value="1"/>
</dbReference>
<reference evidence="5 6" key="1">
    <citation type="journal article" date="2013" name="Plant Cell">
        <title>The transition from a phytopathogenic smut ancestor to an anamorphic biocontrol agent deciphered by comparative whole-genome analysis.</title>
        <authorList>
            <person name="Lefebvre F."/>
            <person name="Joly D.L."/>
            <person name="Labbe C."/>
            <person name="Teichmann B."/>
            <person name="Linning R."/>
            <person name="Belzile F."/>
            <person name="Bakkeren G."/>
            <person name="Belanger R.R."/>
        </authorList>
    </citation>
    <scope>NUCLEOTIDE SEQUENCE [LARGE SCALE GENOMIC DNA]</scope>
    <source>
        <strain evidence="5 6">PF-1</strain>
    </source>
</reference>
<accession>A0A061H0W1</accession>
<name>A0A061H0W1_9BASI</name>
<evidence type="ECO:0000256" key="2">
    <source>
        <dbReference type="PROSITE-ProRule" id="PRU00192"/>
    </source>
</evidence>
<dbReference type="Pfam" id="PF14604">
    <property type="entry name" value="SH3_9"/>
    <property type="match status" value="1"/>
</dbReference>
<dbReference type="KEGG" id="pfp:PFL1_06751"/>
<dbReference type="EMBL" id="KE361652">
    <property type="protein sequence ID" value="EPQ25679.1"/>
    <property type="molecule type" value="Genomic_DNA"/>
</dbReference>
<dbReference type="OrthoDB" id="5340910at2759"/>
<feature type="domain" description="SH3" evidence="4">
    <location>
        <begin position="373"/>
        <end position="435"/>
    </location>
</feature>
<keyword evidence="1 2" id="KW-0728">SH3 domain</keyword>
<feature type="compositionally biased region" description="Low complexity" evidence="3">
    <location>
        <begin position="211"/>
        <end position="265"/>
    </location>
</feature>
<evidence type="ECO:0000259" key="4">
    <source>
        <dbReference type="PROSITE" id="PS50002"/>
    </source>
</evidence>
<feature type="region of interest" description="Disordered" evidence="3">
    <location>
        <begin position="1"/>
        <end position="300"/>
    </location>
</feature>
<dbReference type="InterPro" id="IPR001452">
    <property type="entry name" value="SH3_domain"/>
</dbReference>
<dbReference type="InterPro" id="IPR036028">
    <property type="entry name" value="SH3-like_dom_sf"/>
</dbReference>
<dbReference type="AlphaFoldDB" id="A0A061H0W1"/>
<dbReference type="RefSeq" id="XP_007882488.1">
    <property type="nucleotide sequence ID" value="XM_007884297.1"/>
</dbReference>
<gene>
    <name evidence="5" type="ORF">PFL1_06751</name>
</gene>
<feature type="compositionally biased region" description="Acidic residues" evidence="3">
    <location>
        <begin position="341"/>
        <end position="364"/>
    </location>
</feature>